<dbReference type="PROSITE" id="PS51420">
    <property type="entry name" value="RHO"/>
    <property type="match status" value="1"/>
</dbReference>
<dbReference type="SMART" id="SM00176">
    <property type="entry name" value="RAN"/>
    <property type="match status" value="1"/>
</dbReference>
<keyword evidence="6" id="KW-0547">Nucleotide-binding</keyword>
<evidence type="ECO:0000313" key="15">
    <source>
        <dbReference type="EMBL" id="CAD7091146.1"/>
    </source>
</evidence>
<comment type="subcellular location">
    <subcellularLocation>
        <location evidence="1">Endosome</location>
    </subcellularLocation>
    <subcellularLocation>
        <location evidence="2">Membrane</location>
        <topology evidence="2">Lipid-anchor</topology>
    </subcellularLocation>
</comment>
<dbReference type="AlphaFoldDB" id="A0A7R8Z039"/>
<keyword evidence="8" id="KW-0378">Hydrolase</keyword>
<dbReference type="SMART" id="SM00175">
    <property type="entry name" value="RAB"/>
    <property type="match status" value="1"/>
</dbReference>
<evidence type="ECO:0000256" key="1">
    <source>
        <dbReference type="ARBA" id="ARBA00004177"/>
    </source>
</evidence>
<dbReference type="OrthoDB" id="9989112at2759"/>
<dbReference type="InParanoid" id="A0A7R8Z039"/>
<keyword evidence="13" id="KW-0449">Lipoprotein</keyword>
<evidence type="ECO:0000256" key="11">
    <source>
        <dbReference type="ARBA" id="ARBA00023136"/>
    </source>
</evidence>
<dbReference type="FunCoup" id="A0A7R8Z039">
    <property type="interactions" value="72"/>
</dbReference>
<dbReference type="GO" id="GO:0003925">
    <property type="term" value="F:G protein activity"/>
    <property type="evidence" value="ECO:0007669"/>
    <property type="project" value="UniProtKB-EC"/>
</dbReference>
<evidence type="ECO:0000256" key="2">
    <source>
        <dbReference type="ARBA" id="ARBA00004635"/>
    </source>
</evidence>
<dbReference type="SMART" id="SM00174">
    <property type="entry name" value="RHO"/>
    <property type="match status" value="1"/>
</dbReference>
<evidence type="ECO:0000256" key="7">
    <source>
        <dbReference type="ARBA" id="ARBA00022753"/>
    </source>
</evidence>
<evidence type="ECO:0000256" key="6">
    <source>
        <dbReference type="ARBA" id="ARBA00022741"/>
    </source>
</evidence>
<keyword evidence="16" id="KW-1185">Reference proteome</keyword>
<evidence type="ECO:0000256" key="14">
    <source>
        <dbReference type="ARBA" id="ARBA00023289"/>
    </source>
</evidence>
<dbReference type="PRINTS" id="PR00449">
    <property type="entry name" value="RASTRNSFRMNG"/>
</dbReference>
<protein>
    <recommendedName>
        <fullName evidence="4">small monomeric GTPase</fullName>
        <ecNumber evidence="4">3.6.5.2</ecNumber>
    </recommendedName>
</protein>
<dbReference type="NCBIfam" id="TIGR00231">
    <property type="entry name" value="small_GTP"/>
    <property type="match status" value="1"/>
</dbReference>
<dbReference type="GO" id="GO:0005768">
    <property type="term" value="C:endosome"/>
    <property type="evidence" value="ECO:0007669"/>
    <property type="project" value="UniProtKB-SubCell"/>
</dbReference>
<sequence length="228" mass="26134">MASGKATIDYDYLIKFLALGDSGVGKTSFLYQYTDGVFHSQFISTVGIDFREKRVIYSARGRSQRVHLQLWDTAGQERFRSLTTAFYRDAMGFLLIFDLTSEKSFLEVTNWLEQLRMHAYCEDPDIVLCGNKCDLEHLRVVSEYQARQMAERYQLPYIETSACTGLNVRHAIDTLLDMVMTRMERTVVKCAMPGRRLLPPRRSQDGGTITELGAQDNNTLPSRRKCNC</sequence>
<keyword evidence="14" id="KW-0636">Prenylation</keyword>
<proteinExistence type="inferred from homology"/>
<dbReference type="InterPro" id="IPR027417">
    <property type="entry name" value="P-loop_NTPase"/>
</dbReference>
<dbReference type="EC" id="3.6.5.2" evidence="4"/>
<evidence type="ECO:0000256" key="9">
    <source>
        <dbReference type="ARBA" id="ARBA00022990"/>
    </source>
</evidence>
<keyword evidence="10" id="KW-0342">GTP-binding</keyword>
<evidence type="ECO:0000256" key="5">
    <source>
        <dbReference type="ARBA" id="ARBA00022481"/>
    </source>
</evidence>
<accession>A0A7R8Z039</accession>
<dbReference type="PROSITE" id="PS51421">
    <property type="entry name" value="RAS"/>
    <property type="match status" value="1"/>
</dbReference>
<dbReference type="InterPro" id="IPR005225">
    <property type="entry name" value="Small_GTP-bd"/>
</dbReference>
<dbReference type="SMART" id="SM00173">
    <property type="entry name" value="RAS"/>
    <property type="match status" value="1"/>
</dbReference>
<dbReference type="GO" id="GO:0005525">
    <property type="term" value="F:GTP binding"/>
    <property type="evidence" value="ECO:0007669"/>
    <property type="project" value="UniProtKB-KW"/>
</dbReference>
<comment type="similarity">
    <text evidence="3">Belongs to the small GTPase superfamily. Rab family.</text>
</comment>
<dbReference type="EMBL" id="LR899013">
    <property type="protein sequence ID" value="CAD7091146.1"/>
    <property type="molecule type" value="Genomic_DNA"/>
</dbReference>
<dbReference type="OMA" id="MHAYTED"/>
<evidence type="ECO:0000256" key="13">
    <source>
        <dbReference type="ARBA" id="ARBA00023288"/>
    </source>
</evidence>
<dbReference type="FunFam" id="3.40.50.300:FF:000402">
    <property type="entry name" value="Ras-related protein Rab-27A"/>
    <property type="match status" value="1"/>
</dbReference>
<dbReference type="InterPro" id="IPR050305">
    <property type="entry name" value="Small_GTPase_Rab"/>
</dbReference>
<evidence type="ECO:0000313" key="16">
    <source>
        <dbReference type="Proteomes" id="UP000594454"/>
    </source>
</evidence>
<dbReference type="Proteomes" id="UP000594454">
    <property type="component" value="Chromosome 5"/>
</dbReference>
<dbReference type="Gene3D" id="3.40.50.300">
    <property type="entry name" value="P-loop containing nucleotide triphosphate hydrolases"/>
    <property type="match status" value="1"/>
</dbReference>
<keyword evidence="9" id="KW-0007">Acetylation</keyword>
<evidence type="ECO:0000256" key="12">
    <source>
        <dbReference type="ARBA" id="ARBA00023157"/>
    </source>
</evidence>
<keyword evidence="11" id="KW-0472">Membrane</keyword>
<keyword evidence="7" id="KW-0967">Endosome</keyword>
<evidence type="ECO:0000256" key="4">
    <source>
        <dbReference type="ARBA" id="ARBA00011984"/>
    </source>
</evidence>
<organism evidence="15 16">
    <name type="scientific">Hermetia illucens</name>
    <name type="common">Black soldier fly</name>
    <dbReference type="NCBI Taxonomy" id="343691"/>
    <lineage>
        <taxon>Eukaryota</taxon>
        <taxon>Metazoa</taxon>
        <taxon>Ecdysozoa</taxon>
        <taxon>Arthropoda</taxon>
        <taxon>Hexapoda</taxon>
        <taxon>Insecta</taxon>
        <taxon>Pterygota</taxon>
        <taxon>Neoptera</taxon>
        <taxon>Endopterygota</taxon>
        <taxon>Diptera</taxon>
        <taxon>Brachycera</taxon>
        <taxon>Stratiomyomorpha</taxon>
        <taxon>Stratiomyidae</taxon>
        <taxon>Hermetiinae</taxon>
        <taxon>Hermetia</taxon>
    </lineage>
</organism>
<dbReference type="SUPFAM" id="SSF52540">
    <property type="entry name" value="P-loop containing nucleoside triphosphate hydrolases"/>
    <property type="match status" value="1"/>
</dbReference>
<dbReference type="InterPro" id="IPR001806">
    <property type="entry name" value="Small_GTPase"/>
</dbReference>
<name>A0A7R8Z039_HERIL</name>
<dbReference type="PROSITE" id="PS51419">
    <property type="entry name" value="RAB"/>
    <property type="match status" value="1"/>
</dbReference>
<dbReference type="Pfam" id="PF00071">
    <property type="entry name" value="Ras"/>
    <property type="match status" value="1"/>
</dbReference>
<dbReference type="GO" id="GO:0016020">
    <property type="term" value="C:membrane"/>
    <property type="evidence" value="ECO:0007669"/>
    <property type="project" value="UniProtKB-SubCell"/>
</dbReference>
<evidence type="ECO:0000256" key="8">
    <source>
        <dbReference type="ARBA" id="ARBA00022801"/>
    </source>
</evidence>
<gene>
    <name evidence="15" type="ORF">HERILL_LOCUS13581</name>
</gene>
<dbReference type="PANTHER" id="PTHR47980">
    <property type="entry name" value="LD44762P"/>
    <property type="match status" value="1"/>
</dbReference>
<reference evidence="15 16" key="1">
    <citation type="submission" date="2020-11" db="EMBL/GenBank/DDBJ databases">
        <authorList>
            <person name="Wallbank WR R."/>
            <person name="Pardo Diaz C."/>
            <person name="Kozak K."/>
            <person name="Martin S."/>
            <person name="Jiggins C."/>
            <person name="Moest M."/>
            <person name="Warren A I."/>
            <person name="Generalovic N T."/>
            <person name="Byers J.R.P. K."/>
            <person name="Montejo-Kovacevich G."/>
            <person name="Yen C E."/>
        </authorList>
    </citation>
    <scope>NUCLEOTIDE SEQUENCE [LARGE SCALE GENOMIC DNA]</scope>
</reference>
<keyword evidence="12" id="KW-1015">Disulfide bond</keyword>
<keyword evidence="5" id="KW-0488">Methylation</keyword>
<evidence type="ECO:0000256" key="10">
    <source>
        <dbReference type="ARBA" id="ARBA00023134"/>
    </source>
</evidence>
<evidence type="ECO:0000256" key="3">
    <source>
        <dbReference type="ARBA" id="ARBA00006270"/>
    </source>
</evidence>